<sequence length="62" mass="7284">MAADERWTVARATRNFDELIEKVIMTRKPVFIDGQRRSAVLISIEEWNTIQDELRPRVPSDL</sequence>
<comment type="similarity">
    <text evidence="1">Belongs to the phD/YefM antitoxin family.</text>
</comment>
<organism evidence="2 3">
    <name type="scientific">Pseudomonas fluorescens</name>
    <dbReference type="NCBI Taxonomy" id="294"/>
    <lineage>
        <taxon>Bacteria</taxon>
        <taxon>Pseudomonadati</taxon>
        <taxon>Pseudomonadota</taxon>
        <taxon>Gammaproteobacteria</taxon>
        <taxon>Pseudomonadales</taxon>
        <taxon>Pseudomonadaceae</taxon>
        <taxon>Pseudomonas</taxon>
    </lineage>
</organism>
<dbReference type="RefSeq" id="WP_150779208.1">
    <property type="nucleotide sequence ID" value="NZ_CABVIH010000006.1"/>
</dbReference>
<dbReference type="Gene3D" id="3.40.1620.10">
    <property type="entry name" value="YefM-like domain"/>
    <property type="match status" value="1"/>
</dbReference>
<dbReference type="InterPro" id="IPR036165">
    <property type="entry name" value="YefM-like_sf"/>
</dbReference>
<protein>
    <recommendedName>
        <fullName evidence="4">Antitoxin</fullName>
    </recommendedName>
</protein>
<evidence type="ECO:0000313" key="3">
    <source>
        <dbReference type="Proteomes" id="UP000375525"/>
    </source>
</evidence>
<gene>
    <name evidence="2" type="ORF">PS880_01489</name>
</gene>
<dbReference type="EMBL" id="CABVIH010000006">
    <property type="protein sequence ID" value="VVO74690.1"/>
    <property type="molecule type" value="Genomic_DNA"/>
</dbReference>
<dbReference type="OrthoDB" id="6920192at2"/>
<accession>A0A5E7IEE4</accession>
<evidence type="ECO:0008006" key="4">
    <source>
        <dbReference type="Google" id="ProtNLM"/>
    </source>
</evidence>
<evidence type="ECO:0000313" key="2">
    <source>
        <dbReference type="EMBL" id="VVO74690.1"/>
    </source>
</evidence>
<proteinExistence type="inferred from homology"/>
<dbReference type="AlphaFoldDB" id="A0A5E7IEE4"/>
<dbReference type="SUPFAM" id="SSF143120">
    <property type="entry name" value="YefM-like"/>
    <property type="match status" value="1"/>
</dbReference>
<name>A0A5E7IEE4_PSEFL</name>
<evidence type="ECO:0000256" key="1">
    <source>
        <dbReference type="ARBA" id="ARBA00009981"/>
    </source>
</evidence>
<reference evidence="2 3" key="1">
    <citation type="submission" date="2019-09" db="EMBL/GenBank/DDBJ databases">
        <authorList>
            <person name="Chandra G."/>
            <person name="Truman W A."/>
        </authorList>
    </citation>
    <scope>NUCLEOTIDE SEQUENCE [LARGE SCALE GENOMIC DNA]</scope>
    <source>
        <strain evidence="2">PS880</strain>
    </source>
</reference>
<dbReference type="Proteomes" id="UP000375525">
    <property type="component" value="Unassembled WGS sequence"/>
</dbReference>